<dbReference type="Proteomes" id="UP000609121">
    <property type="component" value="Unassembled WGS sequence"/>
</dbReference>
<dbReference type="Gene3D" id="1.10.10.10">
    <property type="entry name" value="Winged helix-like DNA-binding domain superfamily/Winged helix DNA-binding domain"/>
    <property type="match status" value="1"/>
</dbReference>
<dbReference type="GO" id="GO:0006355">
    <property type="term" value="P:regulation of DNA-templated transcription"/>
    <property type="evidence" value="ECO:0007669"/>
    <property type="project" value="InterPro"/>
</dbReference>
<gene>
    <name evidence="2" type="ORF">ICN82_20165</name>
</gene>
<dbReference type="InterPro" id="IPR036388">
    <property type="entry name" value="WH-like_DNA-bd_sf"/>
</dbReference>
<proteinExistence type="predicted"/>
<dbReference type="InterPro" id="IPR016032">
    <property type="entry name" value="Sig_transdc_resp-reg_C-effctor"/>
</dbReference>
<dbReference type="SUPFAM" id="SSF46894">
    <property type="entry name" value="C-terminal effector domain of the bipartite response regulators"/>
    <property type="match status" value="1"/>
</dbReference>
<comment type="caution">
    <text evidence="2">The sequence shown here is derived from an EMBL/GenBank/DDBJ whole genome shotgun (WGS) entry which is preliminary data.</text>
</comment>
<name>A0A8J6Z9H9_9RHOB</name>
<dbReference type="AlphaFoldDB" id="A0A8J6Z9H9"/>
<feature type="non-terminal residue" evidence="2">
    <location>
        <position position="1"/>
    </location>
</feature>
<dbReference type="InterPro" id="IPR000792">
    <property type="entry name" value="Tscrpt_reg_LuxR_C"/>
</dbReference>
<sequence>PGAILGRLRHELSARALPVSRVAAAFGLSRSEARLAAALADGLSLAEAAEELGWTLGTARSASKQLFARMGTASQAGVVRRLLESGVWLG</sequence>
<evidence type="ECO:0000259" key="1">
    <source>
        <dbReference type="SMART" id="SM00421"/>
    </source>
</evidence>
<dbReference type="RefSeq" id="WP_226898637.1">
    <property type="nucleotide sequence ID" value="NZ_JACVXA010000102.1"/>
</dbReference>
<keyword evidence="3" id="KW-1185">Reference proteome</keyword>
<evidence type="ECO:0000313" key="2">
    <source>
        <dbReference type="EMBL" id="MBE3640524.1"/>
    </source>
</evidence>
<organism evidence="2 3">
    <name type="scientific">Mangrovicoccus algicola</name>
    <dbReference type="NCBI Taxonomy" id="2771008"/>
    <lineage>
        <taxon>Bacteria</taxon>
        <taxon>Pseudomonadati</taxon>
        <taxon>Pseudomonadota</taxon>
        <taxon>Alphaproteobacteria</taxon>
        <taxon>Rhodobacterales</taxon>
        <taxon>Paracoccaceae</taxon>
        <taxon>Mangrovicoccus</taxon>
    </lineage>
</organism>
<dbReference type="GO" id="GO:0003677">
    <property type="term" value="F:DNA binding"/>
    <property type="evidence" value="ECO:0007669"/>
    <property type="project" value="InterPro"/>
</dbReference>
<protein>
    <recommendedName>
        <fullName evidence="1">HTH luxR-type domain-containing protein</fullName>
    </recommendedName>
</protein>
<accession>A0A8J6Z9H9</accession>
<dbReference type="EMBL" id="JACVXA010000102">
    <property type="protein sequence ID" value="MBE3640524.1"/>
    <property type="molecule type" value="Genomic_DNA"/>
</dbReference>
<dbReference type="SMART" id="SM00421">
    <property type="entry name" value="HTH_LUXR"/>
    <property type="match status" value="1"/>
</dbReference>
<evidence type="ECO:0000313" key="3">
    <source>
        <dbReference type="Proteomes" id="UP000609121"/>
    </source>
</evidence>
<reference evidence="2" key="1">
    <citation type="submission" date="2020-09" db="EMBL/GenBank/DDBJ databases">
        <title>A novel bacterium of genus Mangrovicoccus, isolated from South China Sea.</title>
        <authorList>
            <person name="Huang H."/>
            <person name="Mo K."/>
            <person name="Hu Y."/>
        </authorList>
    </citation>
    <scope>NUCLEOTIDE SEQUENCE</scope>
    <source>
        <strain evidence="2">HB182678</strain>
    </source>
</reference>
<feature type="domain" description="HTH luxR-type" evidence="1">
    <location>
        <begin position="25"/>
        <end position="82"/>
    </location>
</feature>